<dbReference type="OrthoDB" id="3508416at2759"/>
<evidence type="ECO:0000256" key="1">
    <source>
        <dbReference type="SAM" id="MobiDB-lite"/>
    </source>
</evidence>
<evidence type="ECO:0000313" key="2">
    <source>
        <dbReference type="EMBL" id="KAJ8064216.1"/>
    </source>
</evidence>
<evidence type="ECO:0000313" key="3">
    <source>
        <dbReference type="Proteomes" id="UP001152300"/>
    </source>
</evidence>
<evidence type="ECO:0008006" key="4">
    <source>
        <dbReference type="Google" id="ProtNLM"/>
    </source>
</evidence>
<feature type="compositionally biased region" description="Polar residues" evidence="1">
    <location>
        <begin position="244"/>
        <end position="270"/>
    </location>
</feature>
<name>A0A9X0DHZ4_9HELO</name>
<dbReference type="Proteomes" id="UP001152300">
    <property type="component" value="Unassembled WGS sequence"/>
</dbReference>
<accession>A0A9X0DHZ4</accession>
<keyword evidence="3" id="KW-1185">Reference proteome</keyword>
<feature type="compositionally biased region" description="Polar residues" evidence="1">
    <location>
        <begin position="283"/>
        <end position="296"/>
    </location>
</feature>
<sequence length="545" mass="61643">METTKQQKHIPGTRAYELNTVPIISPSYNRRDTRRGTTPPPETDPIGFERDVARQLGFPALRISPIEDNEPIIDVVLFLVRETILWWNPSPRFKFTSSPGRTLLGHLNVAPEYCHDDNIPVLDLHIPASERNMKDSSSSTTAKKLYGQLGFNQKYPLSCDVHQNTEVRLINVTNEHRRPIRGSQAHNNQGLGRGMKGAAAHQNQSLDPHSVQYRHGTDDAGQYAAQVDEEMQTKNDPSEVDGDSANQPKSSRYNFAYQKSDQMSNGSTPHTVRFQGSDDPGQYGSNTTHSIRASTVGQTSKDTLVALIQPMLNPTNQPLRDTGFIAPTPAKALSFSNHADDHDHRDQYGRLAGELLLPHHLNCAVWIRGMPTEIPKAELFRELFKHISIGPIIAAFISEGDDIFSHRAAKVIFRHPQHANRLCAKAHFQGIYINGEHLHIELHTHGHREYPDKFHYRNRVIIVKVANYPSMGLPYWMSFINRLCIYDIESTRHLYCSTPKRMAIEFRFARIFGQASVFLHSIKNTASFRGLVTARYLPDMACDLH</sequence>
<feature type="region of interest" description="Disordered" evidence="1">
    <location>
        <begin position="230"/>
        <end position="296"/>
    </location>
</feature>
<reference evidence="2" key="1">
    <citation type="submission" date="2022-11" db="EMBL/GenBank/DDBJ databases">
        <title>Genome Resource of Sclerotinia nivalis Strain SnTB1, a Plant Pathogen Isolated from American Ginseng.</title>
        <authorList>
            <person name="Fan S."/>
        </authorList>
    </citation>
    <scope>NUCLEOTIDE SEQUENCE</scope>
    <source>
        <strain evidence="2">SnTB1</strain>
    </source>
</reference>
<proteinExistence type="predicted"/>
<organism evidence="2 3">
    <name type="scientific">Sclerotinia nivalis</name>
    <dbReference type="NCBI Taxonomy" id="352851"/>
    <lineage>
        <taxon>Eukaryota</taxon>
        <taxon>Fungi</taxon>
        <taxon>Dikarya</taxon>
        <taxon>Ascomycota</taxon>
        <taxon>Pezizomycotina</taxon>
        <taxon>Leotiomycetes</taxon>
        <taxon>Helotiales</taxon>
        <taxon>Sclerotiniaceae</taxon>
        <taxon>Sclerotinia</taxon>
    </lineage>
</organism>
<feature type="region of interest" description="Disordered" evidence="1">
    <location>
        <begin position="26"/>
        <end position="47"/>
    </location>
</feature>
<feature type="region of interest" description="Disordered" evidence="1">
    <location>
        <begin position="175"/>
        <end position="216"/>
    </location>
</feature>
<dbReference type="AlphaFoldDB" id="A0A9X0DHZ4"/>
<protein>
    <recommendedName>
        <fullName evidence="4">RRM domain-containing protein</fullName>
    </recommendedName>
</protein>
<dbReference type="EMBL" id="JAPEIS010000007">
    <property type="protein sequence ID" value="KAJ8064216.1"/>
    <property type="molecule type" value="Genomic_DNA"/>
</dbReference>
<comment type="caution">
    <text evidence="2">The sequence shown here is derived from an EMBL/GenBank/DDBJ whole genome shotgun (WGS) entry which is preliminary data.</text>
</comment>
<gene>
    <name evidence="2" type="ORF">OCU04_006564</name>
</gene>